<organism evidence="3 4">
    <name type="scientific">Halobiforma nitratireducens JCM 10879</name>
    <dbReference type="NCBI Taxonomy" id="1227454"/>
    <lineage>
        <taxon>Archaea</taxon>
        <taxon>Methanobacteriati</taxon>
        <taxon>Methanobacteriota</taxon>
        <taxon>Stenosarchaea group</taxon>
        <taxon>Halobacteria</taxon>
        <taxon>Halobacteriales</taxon>
        <taxon>Natrialbaceae</taxon>
        <taxon>Halobiforma</taxon>
    </lineage>
</organism>
<accession>M0MET4</accession>
<feature type="transmembrane region" description="Helical" evidence="2">
    <location>
        <begin position="12"/>
        <end position="29"/>
    </location>
</feature>
<name>M0MET4_9EURY</name>
<evidence type="ECO:0000313" key="4">
    <source>
        <dbReference type="Proteomes" id="UP000011607"/>
    </source>
</evidence>
<keyword evidence="2" id="KW-1133">Transmembrane helix</keyword>
<evidence type="ECO:0000313" key="3">
    <source>
        <dbReference type="EMBL" id="EMA42920.1"/>
    </source>
</evidence>
<dbReference type="Proteomes" id="UP000011607">
    <property type="component" value="Unassembled WGS sequence"/>
</dbReference>
<comment type="caution">
    <text evidence="3">The sequence shown here is derived from an EMBL/GenBank/DDBJ whole genome shotgun (WGS) entry which is preliminary data.</text>
</comment>
<evidence type="ECO:0000256" key="2">
    <source>
        <dbReference type="SAM" id="Phobius"/>
    </source>
</evidence>
<proteinExistence type="predicted"/>
<gene>
    <name evidence="3" type="ORF">C446_03701</name>
</gene>
<feature type="transmembrane region" description="Helical" evidence="2">
    <location>
        <begin position="35"/>
        <end position="53"/>
    </location>
</feature>
<dbReference type="EMBL" id="AOMA01000048">
    <property type="protein sequence ID" value="EMA42920.1"/>
    <property type="molecule type" value="Genomic_DNA"/>
</dbReference>
<evidence type="ECO:0000256" key="1">
    <source>
        <dbReference type="SAM" id="MobiDB-lite"/>
    </source>
</evidence>
<keyword evidence="2" id="KW-0812">Transmembrane</keyword>
<sequence length="90" mass="9643">MSVSRLSDLNEYGVTAVLCVVASAGTLFLGGTSYWYLSAVLFGLAAVTVLRAMRIKGDPDEYPHDRESANTDRQTELEGEKGGVMGEQGL</sequence>
<keyword evidence="4" id="KW-1185">Reference proteome</keyword>
<feature type="region of interest" description="Disordered" evidence="1">
    <location>
        <begin position="57"/>
        <end position="90"/>
    </location>
</feature>
<reference evidence="3 4" key="1">
    <citation type="journal article" date="2014" name="PLoS Genet.">
        <title>Phylogenetically driven sequencing of extremely halophilic archaea reveals strategies for static and dynamic osmo-response.</title>
        <authorList>
            <person name="Becker E.A."/>
            <person name="Seitzer P.M."/>
            <person name="Tritt A."/>
            <person name="Larsen D."/>
            <person name="Krusor M."/>
            <person name="Yao A.I."/>
            <person name="Wu D."/>
            <person name="Madern D."/>
            <person name="Eisen J.A."/>
            <person name="Darling A.E."/>
            <person name="Facciotti M.T."/>
        </authorList>
    </citation>
    <scope>NUCLEOTIDE SEQUENCE [LARGE SCALE GENOMIC DNA]</scope>
    <source>
        <strain evidence="3 4">JCM 10879</strain>
    </source>
</reference>
<keyword evidence="2" id="KW-0472">Membrane</keyword>
<protein>
    <submittedName>
        <fullName evidence="3">Uncharacterized protein</fullName>
    </submittedName>
</protein>
<feature type="compositionally biased region" description="Basic and acidic residues" evidence="1">
    <location>
        <begin position="57"/>
        <end position="81"/>
    </location>
</feature>
<dbReference type="AlphaFoldDB" id="M0MET4"/>
<dbReference type="RefSeq" id="WP_006671700.1">
    <property type="nucleotide sequence ID" value="NZ_AOMA01000048.1"/>
</dbReference>